<evidence type="ECO:0000313" key="4">
    <source>
        <dbReference type="WBParaSite" id="sdigi.contig186.g5833.t1"/>
    </source>
</evidence>
<dbReference type="WBParaSite" id="sdigi.contig186.g5833.t1">
    <property type="protein sequence ID" value="sdigi.contig186.g5833.t1"/>
    <property type="gene ID" value="sdigi.contig186.g5833"/>
</dbReference>
<dbReference type="Gene3D" id="3.30.505.10">
    <property type="entry name" value="SH2 domain"/>
    <property type="match status" value="1"/>
</dbReference>
<reference evidence="4" key="1">
    <citation type="submission" date="2022-11" db="UniProtKB">
        <authorList>
            <consortium name="WormBaseParasite"/>
        </authorList>
    </citation>
    <scope>IDENTIFICATION</scope>
</reference>
<dbReference type="PROSITE" id="PS50001">
    <property type="entry name" value="SH2"/>
    <property type="match status" value="1"/>
</dbReference>
<sequence>MNCFIDDVEDDSLVRIEGNIENSKGDTEITTADMNKKREAFIIDDGTIHLRSDKLPDQAVPTTLMKKCVPEECTSSPIAEILASTAKDVHPKPPPNFKVGTCRMKKSTAVQCDRRSTSSKDKRKSKFVEVVSQNHEGKNQNDAKSGCEKGITLLEQIIRTHPIWYLQHIGRSAATHLLRPMNEGAFIVRSSSKHNAMALSIRSPPGLSSDIDHYLIESAGPDKSVRVESSPYYFKSLPLLIEHYCLNGEELQTNLVLPVAITSCCTSMQLQSLALMGQDNVNKMKANYKT</sequence>
<dbReference type="InterPro" id="IPR036860">
    <property type="entry name" value="SH2_dom_sf"/>
</dbReference>
<evidence type="ECO:0000259" key="2">
    <source>
        <dbReference type="PROSITE" id="PS50001"/>
    </source>
</evidence>
<proteinExistence type="predicted"/>
<feature type="domain" description="SH2" evidence="2">
    <location>
        <begin position="164"/>
        <end position="259"/>
    </location>
</feature>
<keyword evidence="3" id="KW-1185">Reference proteome</keyword>
<dbReference type="SMART" id="SM00252">
    <property type="entry name" value="SH2"/>
    <property type="match status" value="1"/>
</dbReference>
<dbReference type="CDD" id="cd00173">
    <property type="entry name" value="SH2"/>
    <property type="match status" value="1"/>
</dbReference>
<name>A0A915PIQ7_9BILA</name>
<keyword evidence="1" id="KW-0727">SH2 domain</keyword>
<evidence type="ECO:0000256" key="1">
    <source>
        <dbReference type="PROSITE-ProRule" id="PRU00191"/>
    </source>
</evidence>
<evidence type="ECO:0000313" key="3">
    <source>
        <dbReference type="Proteomes" id="UP000887581"/>
    </source>
</evidence>
<dbReference type="AlphaFoldDB" id="A0A915PIQ7"/>
<protein>
    <submittedName>
        <fullName evidence="4">SH2 domain-containing protein</fullName>
    </submittedName>
</protein>
<dbReference type="InterPro" id="IPR000980">
    <property type="entry name" value="SH2"/>
</dbReference>
<dbReference type="Proteomes" id="UP000887581">
    <property type="component" value="Unplaced"/>
</dbReference>
<dbReference type="Pfam" id="PF00017">
    <property type="entry name" value="SH2"/>
    <property type="match status" value="1"/>
</dbReference>
<dbReference type="SUPFAM" id="SSF55550">
    <property type="entry name" value="SH2 domain"/>
    <property type="match status" value="1"/>
</dbReference>
<accession>A0A915PIQ7</accession>
<dbReference type="PRINTS" id="PR00401">
    <property type="entry name" value="SH2DOMAIN"/>
</dbReference>
<organism evidence="3 4">
    <name type="scientific">Setaria digitata</name>
    <dbReference type="NCBI Taxonomy" id="48799"/>
    <lineage>
        <taxon>Eukaryota</taxon>
        <taxon>Metazoa</taxon>
        <taxon>Ecdysozoa</taxon>
        <taxon>Nematoda</taxon>
        <taxon>Chromadorea</taxon>
        <taxon>Rhabditida</taxon>
        <taxon>Spirurina</taxon>
        <taxon>Spiruromorpha</taxon>
        <taxon>Filarioidea</taxon>
        <taxon>Setariidae</taxon>
        <taxon>Setaria</taxon>
    </lineage>
</organism>